<gene>
    <name evidence="2" type="ORF">BTMF_LOCUS12751</name>
</gene>
<keyword evidence="3" id="KW-1185">Reference proteome</keyword>
<name>A0A0R3R416_9BILA</name>
<dbReference type="Proteomes" id="UP000280834">
    <property type="component" value="Unassembled WGS sequence"/>
</dbReference>
<evidence type="ECO:0000313" key="3">
    <source>
        <dbReference type="Proteomes" id="UP000280834"/>
    </source>
</evidence>
<protein>
    <submittedName>
        <fullName evidence="4">Secreted protein</fullName>
    </submittedName>
</protein>
<reference evidence="4" key="1">
    <citation type="submission" date="2017-02" db="UniProtKB">
        <authorList>
            <consortium name="WormBaseParasite"/>
        </authorList>
    </citation>
    <scope>IDENTIFICATION</scope>
</reference>
<proteinExistence type="predicted"/>
<sequence length="55" mass="6523">MWIVRFAVVLLKWFKCDVTLTARLQISGSPHGLPNKPPLQHYHLEVRMYPQVFFI</sequence>
<feature type="signal peptide" evidence="1">
    <location>
        <begin position="1"/>
        <end position="21"/>
    </location>
</feature>
<accession>A0A0R3R416</accession>
<evidence type="ECO:0000256" key="1">
    <source>
        <dbReference type="SAM" id="SignalP"/>
    </source>
</evidence>
<reference evidence="2 3" key="2">
    <citation type="submission" date="2018-11" db="EMBL/GenBank/DDBJ databases">
        <authorList>
            <consortium name="Pathogen Informatics"/>
        </authorList>
    </citation>
    <scope>NUCLEOTIDE SEQUENCE [LARGE SCALE GENOMIC DNA]</scope>
</reference>
<dbReference type="EMBL" id="UZAG01019438">
    <property type="protein sequence ID" value="VDO43734.1"/>
    <property type="molecule type" value="Genomic_DNA"/>
</dbReference>
<feature type="chain" id="PRO_5043131020" evidence="1">
    <location>
        <begin position="22"/>
        <end position="55"/>
    </location>
</feature>
<evidence type="ECO:0000313" key="2">
    <source>
        <dbReference type="EMBL" id="VDO43734.1"/>
    </source>
</evidence>
<evidence type="ECO:0000313" key="4">
    <source>
        <dbReference type="WBParaSite" id="BTMF_0001475601-mRNA-1"/>
    </source>
</evidence>
<organism evidence="4">
    <name type="scientific">Brugia timori</name>
    <dbReference type="NCBI Taxonomy" id="42155"/>
    <lineage>
        <taxon>Eukaryota</taxon>
        <taxon>Metazoa</taxon>
        <taxon>Ecdysozoa</taxon>
        <taxon>Nematoda</taxon>
        <taxon>Chromadorea</taxon>
        <taxon>Rhabditida</taxon>
        <taxon>Spirurina</taxon>
        <taxon>Spiruromorpha</taxon>
        <taxon>Filarioidea</taxon>
        <taxon>Onchocercidae</taxon>
        <taxon>Brugia</taxon>
    </lineage>
</organism>
<dbReference type="WBParaSite" id="BTMF_0001475601-mRNA-1">
    <property type="protein sequence ID" value="BTMF_0001475601-mRNA-1"/>
    <property type="gene ID" value="BTMF_0001475601"/>
</dbReference>
<keyword evidence="1" id="KW-0732">Signal</keyword>
<dbReference type="AlphaFoldDB" id="A0A0R3R416"/>